<accession>A0A8H3B421</accession>
<protein>
    <submittedName>
        <fullName evidence="1">Uncharacterized protein</fullName>
    </submittedName>
</protein>
<dbReference type="AlphaFoldDB" id="A0A8H3B421"/>
<organism evidence="1 2">
    <name type="scientific">Rhizoctonia solani</name>
    <dbReference type="NCBI Taxonomy" id="456999"/>
    <lineage>
        <taxon>Eukaryota</taxon>
        <taxon>Fungi</taxon>
        <taxon>Dikarya</taxon>
        <taxon>Basidiomycota</taxon>
        <taxon>Agaricomycotina</taxon>
        <taxon>Agaricomycetes</taxon>
        <taxon>Cantharellales</taxon>
        <taxon>Ceratobasidiaceae</taxon>
        <taxon>Rhizoctonia</taxon>
    </lineage>
</organism>
<proteinExistence type="predicted"/>
<evidence type="ECO:0000313" key="2">
    <source>
        <dbReference type="Proteomes" id="UP000663853"/>
    </source>
</evidence>
<gene>
    <name evidence="1" type="ORF">RDB_LOCUS44638</name>
</gene>
<dbReference type="Proteomes" id="UP000663853">
    <property type="component" value="Unassembled WGS sequence"/>
</dbReference>
<sequence length="144" mass="16305">MPTYAGYIMTAEHQLQWLRLAYPEMTADENYIPSLKPFFKVFHKHKLSKFFGLELVVVPDLPDPIYFNGNAELSRLAYMFVRRSCSIDSAVWLPPRETPGVVSDSRAGAFLRKLGLVTSDWVVIHVPVGDSYATSWVNDPVAAR</sequence>
<evidence type="ECO:0000313" key="1">
    <source>
        <dbReference type="EMBL" id="CAE6447342.1"/>
    </source>
</evidence>
<name>A0A8H3B421_9AGAM</name>
<comment type="caution">
    <text evidence="1">The sequence shown here is derived from an EMBL/GenBank/DDBJ whole genome shotgun (WGS) entry which is preliminary data.</text>
</comment>
<reference evidence="1" key="1">
    <citation type="submission" date="2021-01" db="EMBL/GenBank/DDBJ databases">
        <authorList>
            <person name="Kaushik A."/>
        </authorList>
    </citation>
    <scope>NUCLEOTIDE SEQUENCE</scope>
    <source>
        <strain evidence="1">AG6-10EEA</strain>
    </source>
</reference>
<dbReference type="EMBL" id="CAJMXA010000948">
    <property type="protein sequence ID" value="CAE6447342.1"/>
    <property type="molecule type" value="Genomic_DNA"/>
</dbReference>